<name>A0A4R4AL38_MARGR</name>
<dbReference type="Proteomes" id="UP000295247">
    <property type="component" value="Unassembled WGS sequence"/>
</dbReference>
<dbReference type="InterPro" id="IPR006994">
    <property type="entry name" value="TCF25/Rqc1"/>
</dbReference>
<dbReference type="SUPFAM" id="SSF103642">
    <property type="entry name" value="Sec-C motif"/>
    <property type="match status" value="1"/>
</dbReference>
<dbReference type="InterPro" id="IPR011990">
    <property type="entry name" value="TPR-like_helical_dom_sf"/>
</dbReference>
<dbReference type="AlphaFoldDB" id="A0A4R4AL38"/>
<dbReference type="Pfam" id="PF04910">
    <property type="entry name" value="Tcf25"/>
    <property type="match status" value="1"/>
</dbReference>
<dbReference type="InterPro" id="IPR004027">
    <property type="entry name" value="SEC_C_motif"/>
</dbReference>
<organism evidence="2 3">
    <name type="scientific">Marichromatium gracile</name>
    <name type="common">Chromatium gracile</name>
    <dbReference type="NCBI Taxonomy" id="1048"/>
    <lineage>
        <taxon>Bacteria</taxon>
        <taxon>Pseudomonadati</taxon>
        <taxon>Pseudomonadota</taxon>
        <taxon>Gammaproteobacteria</taxon>
        <taxon>Chromatiales</taxon>
        <taxon>Chromatiaceae</taxon>
        <taxon>Marichromatium</taxon>
    </lineage>
</organism>
<dbReference type="RefSeq" id="WP_123141324.1">
    <property type="nucleotide sequence ID" value="NZ_NRRH01000023.1"/>
</dbReference>
<accession>A0A4R4AL38</accession>
<feature type="repeat" description="TPR" evidence="1">
    <location>
        <begin position="217"/>
        <end position="250"/>
    </location>
</feature>
<evidence type="ECO:0000256" key="1">
    <source>
        <dbReference type="PROSITE-ProRule" id="PRU00339"/>
    </source>
</evidence>
<dbReference type="Gene3D" id="1.25.40.10">
    <property type="entry name" value="Tetratricopeptide repeat domain"/>
    <property type="match status" value="2"/>
</dbReference>
<dbReference type="PROSITE" id="PS50005">
    <property type="entry name" value="TPR"/>
    <property type="match status" value="1"/>
</dbReference>
<keyword evidence="1" id="KW-0802">TPR repeat</keyword>
<dbReference type="Pfam" id="PF02810">
    <property type="entry name" value="SEC-C"/>
    <property type="match status" value="1"/>
</dbReference>
<dbReference type="EMBL" id="SMDC01000001">
    <property type="protein sequence ID" value="TCW40158.1"/>
    <property type="molecule type" value="Genomic_DNA"/>
</dbReference>
<comment type="caution">
    <text evidence="2">The sequence shown here is derived from an EMBL/GenBank/DDBJ whole genome shotgun (WGS) entry which is preliminary data.</text>
</comment>
<evidence type="ECO:0000313" key="2">
    <source>
        <dbReference type="EMBL" id="TCW40158.1"/>
    </source>
</evidence>
<dbReference type="SUPFAM" id="SSF48452">
    <property type="entry name" value="TPR-like"/>
    <property type="match status" value="1"/>
</dbReference>
<proteinExistence type="predicted"/>
<sequence length="648" mass="72735">MFHPESAETDRFEQVIVQSIRRILAAAGPEEFLAWAQARIPDLLGLSVGPLDDDEHRRLAGLLGMAIWNAAPTPANGFRPSPLTDLADDAPCPCGSGQRYRDCCATLEELPELSTELIWEFLLDELSDGELREALRLDAVPGPLLARVADRWLEEDYPRRVVNLLEPLFAGSLDALDARYEPALDLLCDAYDRLDHWRKKRAFLERLSTGDNRVLSAAAWQRRSAMAIDEGDFEQATAAFTEALRNGPDSPGTALLEITLLAAQHRDRLARERARFWLHRFRRQGDVEPSFLDFLAQAIEDPQTALVDTHADSIDPDLVDLHDWMAVATARPLPRLDAVPVRDHPPEVASGQLALFEGAPTDHAPTEAGGEPVWSSPAQLRAPVAVRRIESRWRARFPSDKPVSIQLAPHDAHAIWEDTAWLDHLLGHPELADSLEVLDDLATALYAHPESALPWMAHALLRPLLERAWSMITTAVPADGHHHLPWSITANRPALRLLFRRYLYLSAEDEQEAAIATLEALLRLNPQDNHGVRAELMNHYLRAGLDERALALAARFPDDLLADLAYGEVLALYRLGRQERARQALGRAMHRLPRIPHYLTRKRIKRPQLDPHGITPGGEDQAWLYREAMRDVWAAEPGILAWLKRLTA</sequence>
<evidence type="ECO:0000313" key="3">
    <source>
        <dbReference type="Proteomes" id="UP000295247"/>
    </source>
</evidence>
<dbReference type="InterPro" id="IPR019734">
    <property type="entry name" value="TPR_rpt"/>
</dbReference>
<reference evidence="2 3" key="1">
    <citation type="submission" date="2019-03" db="EMBL/GenBank/DDBJ databases">
        <title>Genomic Encyclopedia of Type Strains, Phase IV (KMG-IV): sequencing the most valuable type-strain genomes for metagenomic binning, comparative biology and taxonomic classification.</title>
        <authorList>
            <person name="Goeker M."/>
        </authorList>
    </citation>
    <scope>NUCLEOTIDE SEQUENCE [LARGE SCALE GENOMIC DNA]</scope>
    <source>
        <strain evidence="2 3">DSM 203</strain>
    </source>
</reference>
<protein>
    <submittedName>
        <fullName evidence="2">Transcriptional repressor TCF25</fullName>
    </submittedName>
</protein>
<gene>
    <name evidence="2" type="ORF">EDC29_101575</name>
</gene>